<feature type="domain" description="Secretion system C-terminal sorting" evidence="3">
    <location>
        <begin position="319"/>
        <end position="380"/>
    </location>
</feature>
<keyword evidence="5" id="KW-1185">Reference proteome</keyword>
<gene>
    <name evidence="4" type="ORF">GCM10022291_00050</name>
</gene>
<evidence type="ECO:0000313" key="5">
    <source>
        <dbReference type="Proteomes" id="UP001501496"/>
    </source>
</evidence>
<organism evidence="4 5">
    <name type="scientific">Postechiella marina</name>
    <dbReference type="NCBI Taxonomy" id="943941"/>
    <lineage>
        <taxon>Bacteria</taxon>
        <taxon>Pseudomonadati</taxon>
        <taxon>Bacteroidota</taxon>
        <taxon>Flavobacteriia</taxon>
        <taxon>Flavobacteriales</taxon>
        <taxon>Flavobacteriaceae</taxon>
        <taxon>Postechiella</taxon>
    </lineage>
</organism>
<feature type="chain" id="PRO_5046337382" description="Secretion system C-terminal sorting domain-containing protein" evidence="2">
    <location>
        <begin position="18"/>
        <end position="383"/>
    </location>
</feature>
<evidence type="ECO:0000256" key="1">
    <source>
        <dbReference type="ARBA" id="ARBA00022729"/>
    </source>
</evidence>
<dbReference type="InterPro" id="IPR026444">
    <property type="entry name" value="Secre_tail"/>
</dbReference>
<dbReference type="Pfam" id="PF18962">
    <property type="entry name" value="Por_Secre_tail"/>
    <property type="match status" value="1"/>
</dbReference>
<feature type="signal peptide" evidence="2">
    <location>
        <begin position="1"/>
        <end position="17"/>
    </location>
</feature>
<reference evidence="5" key="1">
    <citation type="journal article" date="2019" name="Int. J. Syst. Evol. Microbiol.">
        <title>The Global Catalogue of Microorganisms (GCM) 10K type strain sequencing project: providing services to taxonomists for standard genome sequencing and annotation.</title>
        <authorList>
            <consortium name="The Broad Institute Genomics Platform"/>
            <consortium name="The Broad Institute Genome Sequencing Center for Infectious Disease"/>
            <person name="Wu L."/>
            <person name="Ma J."/>
        </authorList>
    </citation>
    <scope>NUCLEOTIDE SEQUENCE [LARGE SCALE GENOMIC DNA]</scope>
    <source>
        <strain evidence="5">JCM 17630</strain>
    </source>
</reference>
<proteinExistence type="predicted"/>
<evidence type="ECO:0000259" key="3">
    <source>
        <dbReference type="Pfam" id="PF18962"/>
    </source>
</evidence>
<accession>A0ABP8BY41</accession>
<dbReference type="RefSeq" id="WP_344785685.1">
    <property type="nucleotide sequence ID" value="NZ_BAABCA010000001.1"/>
</dbReference>
<keyword evidence="1 2" id="KW-0732">Signal</keyword>
<dbReference type="NCBIfam" id="TIGR04183">
    <property type="entry name" value="Por_Secre_tail"/>
    <property type="match status" value="1"/>
</dbReference>
<protein>
    <recommendedName>
        <fullName evidence="3">Secretion system C-terminal sorting domain-containing protein</fullName>
    </recommendedName>
</protein>
<name>A0ABP8BY41_9FLAO</name>
<comment type="caution">
    <text evidence="4">The sequence shown here is derived from an EMBL/GenBank/DDBJ whole genome shotgun (WGS) entry which is preliminary data.</text>
</comment>
<dbReference type="Proteomes" id="UP001501496">
    <property type="component" value="Unassembled WGS sequence"/>
</dbReference>
<evidence type="ECO:0000256" key="2">
    <source>
        <dbReference type="SAM" id="SignalP"/>
    </source>
</evidence>
<evidence type="ECO:0000313" key="4">
    <source>
        <dbReference type="EMBL" id="GAA4230289.1"/>
    </source>
</evidence>
<dbReference type="EMBL" id="BAABCA010000001">
    <property type="protein sequence ID" value="GAA4230289.1"/>
    <property type="molecule type" value="Genomic_DNA"/>
</dbReference>
<sequence length="383" mass="41710">MIQKLFFALLTSTFMFAQTSPTKTWVTQPPSTVTMGESYPLSASFDAGDDGAGLDHTVGGTNSANLQYSIQIWNSDTSKWTWKKGKNDLTVANTHTGTSSIDWVIPTDLMASADLPANEAYFMRVGYQNSANQWASYVTGNDVAITIESAPLGDSWDWNPASVTYPSSATMDIDIIYSSDMPIAPNGIKFTLWTITDGTVNDVNLFSDIWYGLFSNPTELDPGTDMTTTITINIPNSAKNNGTMRPSSDLGANWDPNAGDQGNNYISHQDTPAPIYTFQFRPIAGDDTNFAPASLPAQNNFTVSPALSVKNIKANTLSMYPNPVKNILNLSNINNVKTFTISNALGQEVLKLKAQNSINISSLKKGLYFLKTDTGITRKIIKN</sequence>